<evidence type="ECO:0000256" key="1">
    <source>
        <dbReference type="SAM" id="Phobius"/>
    </source>
</evidence>
<evidence type="ECO:0000313" key="3">
    <source>
        <dbReference type="Proteomes" id="UP001290861"/>
    </source>
</evidence>
<proteinExistence type="predicted"/>
<dbReference type="Proteomes" id="UP001290861">
    <property type="component" value="Unassembled WGS sequence"/>
</dbReference>
<name>A0ABU5MYE5_9BACT</name>
<keyword evidence="1" id="KW-0812">Transmembrane</keyword>
<comment type="caution">
    <text evidence="2">The sequence shown here is derived from an EMBL/GenBank/DDBJ whole genome shotgun (WGS) entry which is preliminary data.</text>
</comment>
<accession>A0ABU5MYE5</accession>
<keyword evidence="1" id="KW-1133">Transmembrane helix</keyword>
<reference evidence="2 3" key="1">
    <citation type="journal article" date="2024" name="Appl. Environ. Microbiol.">
        <title>Pontiella agarivorans sp. nov., a novel marine anaerobic bacterium capable of degrading macroalgal polysaccharides and fixing nitrogen.</title>
        <authorList>
            <person name="Liu N."/>
            <person name="Kivenson V."/>
            <person name="Peng X."/>
            <person name="Cui Z."/>
            <person name="Lankiewicz T.S."/>
            <person name="Gosselin K.M."/>
            <person name="English C.J."/>
            <person name="Blair E.M."/>
            <person name="O'Malley M.A."/>
            <person name="Valentine D.L."/>
        </authorList>
    </citation>
    <scope>NUCLEOTIDE SEQUENCE [LARGE SCALE GENOMIC DNA]</scope>
    <source>
        <strain evidence="2 3">NLcol2</strain>
    </source>
</reference>
<feature type="transmembrane region" description="Helical" evidence="1">
    <location>
        <begin position="35"/>
        <end position="55"/>
    </location>
</feature>
<organism evidence="2 3">
    <name type="scientific">Pontiella agarivorans</name>
    <dbReference type="NCBI Taxonomy" id="3038953"/>
    <lineage>
        <taxon>Bacteria</taxon>
        <taxon>Pseudomonadati</taxon>
        <taxon>Kiritimatiellota</taxon>
        <taxon>Kiritimatiellia</taxon>
        <taxon>Kiritimatiellales</taxon>
        <taxon>Pontiellaceae</taxon>
        <taxon>Pontiella</taxon>
    </lineage>
</organism>
<keyword evidence="3" id="KW-1185">Reference proteome</keyword>
<protein>
    <submittedName>
        <fullName evidence="2">Uncharacterized protein</fullName>
    </submittedName>
</protein>
<dbReference type="RefSeq" id="WP_322608990.1">
    <property type="nucleotide sequence ID" value="NZ_JARVCO010000010.1"/>
</dbReference>
<dbReference type="EMBL" id="JARVCO010000010">
    <property type="protein sequence ID" value="MDZ8119203.1"/>
    <property type="molecule type" value="Genomic_DNA"/>
</dbReference>
<evidence type="ECO:0000313" key="2">
    <source>
        <dbReference type="EMBL" id="MDZ8119203.1"/>
    </source>
</evidence>
<sequence>MKFKNVVTLTALFSFFSLILSAAIATLFSLWETLLILHVSLSILFGLCYIIQTTLEIRKDNANNRITGKKREWLTVNSYTALLLTGWVILGALLHWPPFSFFQSSEHAGPTEEQIQQSVVENDPEIQVNEDKPALPEKPPMFYSGRSMRRLSGKYDMDINRIIVGLEKIGIEASPDWTFKEIAEHNDMNSESVYEAVLQVQQTASASDGK</sequence>
<feature type="transmembrane region" description="Helical" evidence="1">
    <location>
        <begin position="76"/>
        <end position="96"/>
    </location>
</feature>
<keyword evidence="1" id="KW-0472">Membrane</keyword>
<gene>
    <name evidence="2" type="ORF">P9H32_11265</name>
</gene>